<dbReference type="Gene3D" id="2.10.109.10">
    <property type="entry name" value="Umud Fragment, subunit A"/>
    <property type="match status" value="1"/>
</dbReference>
<dbReference type="OrthoDB" id="796548at2"/>
<dbReference type="Pfam" id="PF00717">
    <property type="entry name" value="Peptidase_S24"/>
    <property type="match status" value="1"/>
</dbReference>
<dbReference type="Gene3D" id="1.10.260.40">
    <property type="entry name" value="lambda repressor-like DNA-binding domains"/>
    <property type="match status" value="1"/>
</dbReference>
<reference evidence="5 6" key="1">
    <citation type="submission" date="2017-05" db="EMBL/GenBank/DDBJ databases">
        <authorList>
            <person name="Varghese N."/>
            <person name="Submissions S."/>
        </authorList>
    </citation>
    <scope>NUCLEOTIDE SEQUENCE [LARGE SCALE GENOMIC DNA]</scope>
    <source>
        <strain evidence="5 6">DSM 21194</strain>
    </source>
</reference>
<dbReference type="AlphaFoldDB" id="A0A521EXD5"/>
<dbReference type="CDD" id="cd00093">
    <property type="entry name" value="HTH_XRE"/>
    <property type="match status" value="1"/>
</dbReference>
<evidence type="ECO:0000256" key="2">
    <source>
        <dbReference type="ARBA" id="ARBA00023125"/>
    </source>
</evidence>
<evidence type="ECO:0000313" key="6">
    <source>
        <dbReference type="Proteomes" id="UP000317593"/>
    </source>
</evidence>
<feature type="domain" description="HTH cro/C1-type" evidence="4">
    <location>
        <begin position="11"/>
        <end position="66"/>
    </location>
</feature>
<dbReference type="InterPro" id="IPR036286">
    <property type="entry name" value="LexA/Signal_pep-like_sf"/>
</dbReference>
<keyword evidence="1" id="KW-0805">Transcription regulation</keyword>
<keyword evidence="2" id="KW-0238">DNA-binding</keyword>
<dbReference type="RefSeq" id="WP_142715779.1">
    <property type="nucleotide sequence ID" value="NZ_FXTH01000020.1"/>
</dbReference>
<dbReference type="EMBL" id="FXTH01000020">
    <property type="protein sequence ID" value="SMO88632.1"/>
    <property type="molecule type" value="Genomic_DNA"/>
</dbReference>
<organism evidence="5 6">
    <name type="scientific">Fodinibius sediminis</name>
    <dbReference type="NCBI Taxonomy" id="1214077"/>
    <lineage>
        <taxon>Bacteria</taxon>
        <taxon>Pseudomonadati</taxon>
        <taxon>Balneolota</taxon>
        <taxon>Balneolia</taxon>
        <taxon>Balneolales</taxon>
        <taxon>Balneolaceae</taxon>
        <taxon>Fodinibius</taxon>
    </lineage>
</organism>
<gene>
    <name evidence="5" type="ORF">SAMN06265218_12012</name>
</gene>
<dbReference type="GO" id="GO:0003677">
    <property type="term" value="F:DNA binding"/>
    <property type="evidence" value="ECO:0007669"/>
    <property type="project" value="UniProtKB-KW"/>
</dbReference>
<dbReference type="PANTHER" id="PTHR40661">
    <property type="match status" value="1"/>
</dbReference>
<dbReference type="PANTHER" id="PTHR40661:SF3">
    <property type="entry name" value="FELS-1 PROPHAGE TRANSCRIPTIONAL REGULATOR"/>
    <property type="match status" value="1"/>
</dbReference>
<sequence>MPARKIFSERLKELEQVLGLTPTEMANIGDCSQSTYYRYRKGESIPDLEFLNNILKNKNKINAEWLLKGIYPILKKDTLKNSDKTRNPIKFLNLPYYTMNPIQEGGEGQLSVEEWKNPSRTIPFCNTFINTIVEPDTNNLLAVNVKCDSMSPVIKPGSIILVNRDQTDPAGDGIFIVQLDDEIRMKLVQRLPSKRLQLSTINNKFNPIEVGLDEDNFDIIGRIIWRGAAV</sequence>
<keyword evidence="6" id="KW-1185">Reference proteome</keyword>
<evidence type="ECO:0000313" key="5">
    <source>
        <dbReference type="EMBL" id="SMO88632.1"/>
    </source>
</evidence>
<keyword evidence="3" id="KW-0804">Transcription</keyword>
<dbReference type="SUPFAM" id="SSF47413">
    <property type="entry name" value="lambda repressor-like DNA-binding domains"/>
    <property type="match status" value="1"/>
</dbReference>
<dbReference type="InterPro" id="IPR001387">
    <property type="entry name" value="Cro/C1-type_HTH"/>
</dbReference>
<name>A0A521EXD5_9BACT</name>
<dbReference type="Proteomes" id="UP000317593">
    <property type="component" value="Unassembled WGS sequence"/>
</dbReference>
<dbReference type="InterPro" id="IPR010982">
    <property type="entry name" value="Lambda_DNA-bd_dom_sf"/>
</dbReference>
<dbReference type="SUPFAM" id="SSF51306">
    <property type="entry name" value="LexA/Signal peptidase"/>
    <property type="match status" value="1"/>
</dbReference>
<accession>A0A521EXD5</accession>
<evidence type="ECO:0000256" key="1">
    <source>
        <dbReference type="ARBA" id="ARBA00023015"/>
    </source>
</evidence>
<proteinExistence type="predicted"/>
<dbReference type="InterPro" id="IPR039418">
    <property type="entry name" value="LexA-like"/>
</dbReference>
<dbReference type="PROSITE" id="PS50943">
    <property type="entry name" value="HTH_CROC1"/>
    <property type="match status" value="1"/>
</dbReference>
<dbReference type="InterPro" id="IPR015927">
    <property type="entry name" value="Peptidase_S24_S26A/B/C"/>
</dbReference>
<evidence type="ECO:0000256" key="3">
    <source>
        <dbReference type="ARBA" id="ARBA00023163"/>
    </source>
</evidence>
<protein>
    <submittedName>
        <fullName evidence="5">Peptidase S24-like</fullName>
    </submittedName>
</protein>
<evidence type="ECO:0000259" key="4">
    <source>
        <dbReference type="PROSITE" id="PS50943"/>
    </source>
</evidence>
<dbReference type="CDD" id="cd06529">
    <property type="entry name" value="S24_LexA-like"/>
    <property type="match status" value="1"/>
</dbReference>